<evidence type="ECO:0000313" key="2">
    <source>
        <dbReference type="Proteomes" id="UP000649617"/>
    </source>
</evidence>
<keyword evidence="2" id="KW-1185">Reference proteome</keyword>
<name>A0A812VVI8_SYMPI</name>
<evidence type="ECO:0000313" key="1">
    <source>
        <dbReference type="EMBL" id="CAE7644957.1"/>
    </source>
</evidence>
<dbReference type="OrthoDB" id="412108at2759"/>
<comment type="caution">
    <text evidence="1">The sequence shown here is derived from an EMBL/GenBank/DDBJ whole genome shotgun (WGS) entry which is preliminary data.</text>
</comment>
<dbReference type="Proteomes" id="UP000649617">
    <property type="component" value="Unassembled WGS sequence"/>
</dbReference>
<organism evidence="1 2">
    <name type="scientific">Symbiodinium pilosum</name>
    <name type="common">Dinoflagellate</name>
    <dbReference type="NCBI Taxonomy" id="2952"/>
    <lineage>
        <taxon>Eukaryota</taxon>
        <taxon>Sar</taxon>
        <taxon>Alveolata</taxon>
        <taxon>Dinophyceae</taxon>
        <taxon>Suessiales</taxon>
        <taxon>Symbiodiniaceae</taxon>
        <taxon>Symbiodinium</taxon>
    </lineage>
</organism>
<accession>A0A812VVI8</accession>
<gene>
    <name evidence="1" type="ORF">SPIL2461_LOCUS17131</name>
</gene>
<protein>
    <submittedName>
        <fullName evidence="1">Uncharacterized protein</fullName>
    </submittedName>
</protein>
<sequence length="157" mass="18513">MAAIMRERGKPSRENRLHSGDFCADRIGLTSYQVCPDASWSKHNDTTIYMRFIQFFFAARLGRFWVQACGALARQFYAAKLLRFPLHSKLHYLDHSYRFLQYHVANSEYVYNILNESVQQDEDFVGQQARLSRRVSPVTNSYRSLERYCARARKIWG</sequence>
<dbReference type="AlphaFoldDB" id="A0A812VVI8"/>
<dbReference type="EMBL" id="CAJNIZ010042971">
    <property type="protein sequence ID" value="CAE7644957.1"/>
    <property type="molecule type" value="Genomic_DNA"/>
</dbReference>
<reference evidence="1" key="1">
    <citation type="submission" date="2021-02" db="EMBL/GenBank/DDBJ databases">
        <authorList>
            <person name="Dougan E. K."/>
            <person name="Rhodes N."/>
            <person name="Thang M."/>
            <person name="Chan C."/>
        </authorList>
    </citation>
    <scope>NUCLEOTIDE SEQUENCE</scope>
</reference>
<proteinExistence type="predicted"/>